<organism evidence="3 4">
    <name type="scientific">Seminavis robusta</name>
    <dbReference type="NCBI Taxonomy" id="568900"/>
    <lineage>
        <taxon>Eukaryota</taxon>
        <taxon>Sar</taxon>
        <taxon>Stramenopiles</taxon>
        <taxon>Ochrophyta</taxon>
        <taxon>Bacillariophyta</taxon>
        <taxon>Bacillariophyceae</taxon>
        <taxon>Bacillariophycidae</taxon>
        <taxon>Naviculales</taxon>
        <taxon>Naviculaceae</taxon>
        <taxon>Seminavis</taxon>
    </lineage>
</organism>
<accession>A0A9N8D6X7</accession>
<proteinExistence type="predicted"/>
<evidence type="ECO:0000256" key="1">
    <source>
        <dbReference type="SAM" id="MobiDB-lite"/>
    </source>
</evidence>
<feature type="region of interest" description="Disordered" evidence="1">
    <location>
        <begin position="65"/>
        <end position="104"/>
    </location>
</feature>
<keyword evidence="2" id="KW-0472">Membrane</keyword>
<gene>
    <name evidence="3" type="ORF">SEMRO_16_G011800.1</name>
</gene>
<name>A0A9N8D6X7_9STRA</name>
<sequence length="611" mass="70436">MMTTAKLSAIYQHQETESTSLLGSPYKKDKAEFGRIPWRRFMDLGIGFALCLILAVFMNHEKHNANHTQPQLPQHVERQEAQHSHLRSEESHHKSKSSPYSSIPEEAKNITSQYKRFQAMGFEIYTGGAPALLLQETPAVAGDNQNAKTPTMIHNPECNGLSSYGHFDDYDITNSTLPSSLWQCYLGEADQAQDVRRRMKIMTDAVERAYEQANHSPDILKIFIAPEFFWRGREGAYVFDVNETRRERLKDMVDDKDKCTEVCQIMLGLEQLVSQKKYKDWLFLFGTVVVSETLPKEDAFDYLFYNFAPVYKGYDPELEDHYGKRFLVPKRYVSNVDFLTPVRQYNGTIAKELIDVTQEQLALSRQRLEQHQEETLEVKPKEGDEDPQVVVQNPFEMKRDFYDREMWYAYKDELNELGYIMIEYDWLILDNITFTMEVCLDHDARTALNAYLADNVMGSPTRVPKSIRRWDPVAHKYVGDVDYVRIPRHQAQLSLVSSMGMTANPESLALTQNGTLILQDGQSAGSGSMAFEWDCDSKSWHFKGGSEFISRTAAITDTRIDFKYQIHAPDHHASVYQKTKDEWKGVIQGVFTTTKYEPKITVYPIHHIAEV</sequence>
<evidence type="ECO:0000313" key="3">
    <source>
        <dbReference type="EMBL" id="CAB9497229.1"/>
    </source>
</evidence>
<dbReference type="OrthoDB" id="2163268at2759"/>
<evidence type="ECO:0000256" key="2">
    <source>
        <dbReference type="SAM" id="Phobius"/>
    </source>
</evidence>
<evidence type="ECO:0000313" key="4">
    <source>
        <dbReference type="Proteomes" id="UP001153069"/>
    </source>
</evidence>
<keyword evidence="2" id="KW-1133">Transmembrane helix</keyword>
<dbReference type="AlphaFoldDB" id="A0A9N8D6X7"/>
<dbReference type="EMBL" id="CAICTM010000016">
    <property type="protein sequence ID" value="CAB9497229.1"/>
    <property type="molecule type" value="Genomic_DNA"/>
</dbReference>
<feature type="compositionally biased region" description="Basic and acidic residues" evidence="1">
    <location>
        <begin position="75"/>
        <end position="92"/>
    </location>
</feature>
<dbReference type="Proteomes" id="UP001153069">
    <property type="component" value="Unassembled WGS sequence"/>
</dbReference>
<keyword evidence="4" id="KW-1185">Reference proteome</keyword>
<protein>
    <submittedName>
        <fullName evidence="3">Uncharacterized protein</fullName>
    </submittedName>
</protein>
<comment type="caution">
    <text evidence="3">The sequence shown here is derived from an EMBL/GenBank/DDBJ whole genome shotgun (WGS) entry which is preliminary data.</text>
</comment>
<reference evidence="3" key="1">
    <citation type="submission" date="2020-06" db="EMBL/GenBank/DDBJ databases">
        <authorList>
            <consortium name="Plant Systems Biology data submission"/>
        </authorList>
    </citation>
    <scope>NUCLEOTIDE SEQUENCE</scope>
    <source>
        <strain evidence="3">D6</strain>
    </source>
</reference>
<feature type="transmembrane region" description="Helical" evidence="2">
    <location>
        <begin position="41"/>
        <end position="58"/>
    </location>
</feature>
<keyword evidence="2" id="KW-0812">Transmembrane</keyword>